<sequence>MVTISDERNICSDPVFINQGPAAEVLARGALNGHDVSDGVWRGDVSTHDSALNHILTCETNQQTREFTDSIFNPAHHEELQENTEQKQRQVHTDGDTDTETDTSTGADQTERSFASDVQFVVSQDNGRAAGAPDLDRVSQYKRREVLKSAVGGHSRLGSADRMAQLFWVFLALAVTIRDALPQRIIGGQEVVPYSVKYQVSLQVDRKHYCGGTLIQPQWVLTAAHCWRPASVIQVVLSEHNLAVEEGFEQVYNALRVYSHFAYNPKTFNNDIMLVKLSVPAQINANVQPAPLPTIDTPELVGRTSCTVSGWGVTRIYSFYLSPILRAVDVEIMSNCQYYYYSRVNENMVCAGSRFGGKDACQGDSGGPLICDGTLEGIVSWGIGCALPYYPGVYTKVRNYNRWIDWIISSDS</sequence>
<dbReference type="PANTHER" id="PTHR24264:SF58">
    <property type="entry name" value="SI:DKEY-33M11.8-RELATED"/>
    <property type="match status" value="1"/>
</dbReference>
<dbReference type="EMBL" id="JAUYZG010000016">
    <property type="protein sequence ID" value="KAK2885319.1"/>
    <property type="molecule type" value="Genomic_DNA"/>
</dbReference>
<keyword evidence="12" id="KW-1185">Reference proteome</keyword>
<evidence type="ECO:0000256" key="1">
    <source>
        <dbReference type="ARBA" id="ARBA00004239"/>
    </source>
</evidence>
<dbReference type="InterPro" id="IPR018114">
    <property type="entry name" value="TRYPSIN_HIS"/>
</dbReference>
<feature type="region of interest" description="Disordered" evidence="9">
    <location>
        <begin position="79"/>
        <end position="110"/>
    </location>
</feature>
<dbReference type="GO" id="GO:0006508">
    <property type="term" value="P:proteolysis"/>
    <property type="evidence" value="ECO:0007669"/>
    <property type="project" value="UniProtKB-KW"/>
</dbReference>
<dbReference type="PROSITE" id="PS00134">
    <property type="entry name" value="TRYPSIN_HIS"/>
    <property type="match status" value="1"/>
</dbReference>
<feature type="compositionally biased region" description="Basic and acidic residues" evidence="9">
    <location>
        <begin position="79"/>
        <end position="95"/>
    </location>
</feature>
<dbReference type="InterPro" id="IPR050127">
    <property type="entry name" value="Serine_Proteases_S1"/>
</dbReference>
<evidence type="ECO:0000256" key="5">
    <source>
        <dbReference type="ARBA" id="ARBA00023157"/>
    </source>
</evidence>
<dbReference type="PANTHER" id="PTHR24264">
    <property type="entry name" value="TRYPSIN-RELATED"/>
    <property type="match status" value="1"/>
</dbReference>
<dbReference type="InterPro" id="IPR009003">
    <property type="entry name" value="Peptidase_S1_PA"/>
</dbReference>
<comment type="caution">
    <text evidence="11">The sequence shown here is derived from an EMBL/GenBank/DDBJ whole genome shotgun (WGS) entry which is preliminary data.</text>
</comment>
<evidence type="ECO:0000256" key="7">
    <source>
        <dbReference type="ARBA" id="ARBA00038868"/>
    </source>
</evidence>
<dbReference type="PRINTS" id="PR00722">
    <property type="entry name" value="CHYMOTRYPSIN"/>
</dbReference>
<dbReference type="Gene3D" id="2.40.10.10">
    <property type="entry name" value="Trypsin-like serine proteases"/>
    <property type="match status" value="2"/>
</dbReference>
<evidence type="ECO:0000256" key="9">
    <source>
        <dbReference type="SAM" id="MobiDB-lite"/>
    </source>
</evidence>
<dbReference type="EC" id="3.4.21.4" evidence="7"/>
<dbReference type="Proteomes" id="UP001187343">
    <property type="component" value="Unassembled WGS sequence"/>
</dbReference>
<dbReference type="InterPro" id="IPR033116">
    <property type="entry name" value="TRYPSIN_SER"/>
</dbReference>
<keyword evidence="4 8" id="KW-0720">Serine protease</keyword>
<feature type="domain" description="Peptidase S1" evidence="10">
    <location>
        <begin position="185"/>
        <end position="409"/>
    </location>
</feature>
<name>A0AA88TSA0_9TELE</name>
<organism evidence="11 12">
    <name type="scientific">Cirrhinus molitorella</name>
    <name type="common">mud carp</name>
    <dbReference type="NCBI Taxonomy" id="172907"/>
    <lineage>
        <taxon>Eukaryota</taxon>
        <taxon>Metazoa</taxon>
        <taxon>Chordata</taxon>
        <taxon>Craniata</taxon>
        <taxon>Vertebrata</taxon>
        <taxon>Euteleostomi</taxon>
        <taxon>Actinopterygii</taxon>
        <taxon>Neopterygii</taxon>
        <taxon>Teleostei</taxon>
        <taxon>Ostariophysi</taxon>
        <taxon>Cypriniformes</taxon>
        <taxon>Cyprinidae</taxon>
        <taxon>Labeoninae</taxon>
        <taxon>Labeonini</taxon>
        <taxon>Cirrhinus</taxon>
    </lineage>
</organism>
<keyword evidence="5" id="KW-1015">Disulfide bond</keyword>
<dbReference type="FunFam" id="2.40.10.10:FF:000221">
    <property type="entry name" value="Si:dkey-33m11.8"/>
    <property type="match status" value="1"/>
</dbReference>
<reference evidence="11" key="1">
    <citation type="submission" date="2023-08" db="EMBL/GenBank/DDBJ databases">
        <title>Chromosome-level Genome Assembly of mud carp (Cirrhinus molitorella).</title>
        <authorList>
            <person name="Liu H."/>
        </authorList>
    </citation>
    <scope>NUCLEOTIDE SEQUENCE</scope>
    <source>
        <strain evidence="11">Prfri</strain>
        <tissue evidence="11">Muscle</tissue>
    </source>
</reference>
<dbReference type="SMART" id="SM00020">
    <property type="entry name" value="Tryp_SPc"/>
    <property type="match status" value="1"/>
</dbReference>
<evidence type="ECO:0000256" key="6">
    <source>
        <dbReference type="ARBA" id="ARBA00036320"/>
    </source>
</evidence>
<comment type="catalytic activity">
    <reaction evidence="6">
        <text>Preferential cleavage: Arg-|-Xaa, Lys-|-Xaa.</text>
        <dbReference type="EC" id="3.4.21.4"/>
    </reaction>
</comment>
<evidence type="ECO:0000313" key="12">
    <source>
        <dbReference type="Proteomes" id="UP001187343"/>
    </source>
</evidence>
<keyword evidence="2 8" id="KW-0645">Protease</keyword>
<evidence type="ECO:0000256" key="8">
    <source>
        <dbReference type="RuleBase" id="RU363034"/>
    </source>
</evidence>
<dbReference type="SUPFAM" id="SSF50494">
    <property type="entry name" value="Trypsin-like serine proteases"/>
    <property type="match status" value="1"/>
</dbReference>
<dbReference type="PROSITE" id="PS50240">
    <property type="entry name" value="TRYPSIN_DOM"/>
    <property type="match status" value="1"/>
</dbReference>
<dbReference type="InterPro" id="IPR043504">
    <property type="entry name" value="Peptidase_S1_PA_chymotrypsin"/>
</dbReference>
<dbReference type="InterPro" id="IPR001314">
    <property type="entry name" value="Peptidase_S1A"/>
</dbReference>
<dbReference type="CDD" id="cd00190">
    <property type="entry name" value="Tryp_SPc"/>
    <property type="match status" value="1"/>
</dbReference>
<evidence type="ECO:0000256" key="3">
    <source>
        <dbReference type="ARBA" id="ARBA00022801"/>
    </source>
</evidence>
<dbReference type="GO" id="GO:0005615">
    <property type="term" value="C:extracellular space"/>
    <property type="evidence" value="ECO:0007669"/>
    <property type="project" value="TreeGrafter"/>
</dbReference>
<dbReference type="Pfam" id="PF00089">
    <property type="entry name" value="Trypsin"/>
    <property type="match status" value="1"/>
</dbReference>
<keyword evidence="3 8" id="KW-0378">Hydrolase</keyword>
<proteinExistence type="predicted"/>
<gene>
    <name evidence="11" type="ORF">Q8A67_016156</name>
</gene>
<dbReference type="GO" id="GO:0004252">
    <property type="term" value="F:serine-type endopeptidase activity"/>
    <property type="evidence" value="ECO:0007669"/>
    <property type="project" value="UniProtKB-EC"/>
</dbReference>
<dbReference type="AlphaFoldDB" id="A0AA88TSA0"/>
<evidence type="ECO:0000256" key="4">
    <source>
        <dbReference type="ARBA" id="ARBA00022825"/>
    </source>
</evidence>
<accession>A0AA88TSA0</accession>
<dbReference type="InterPro" id="IPR001254">
    <property type="entry name" value="Trypsin_dom"/>
</dbReference>
<evidence type="ECO:0000313" key="11">
    <source>
        <dbReference type="EMBL" id="KAK2885319.1"/>
    </source>
</evidence>
<evidence type="ECO:0000259" key="10">
    <source>
        <dbReference type="PROSITE" id="PS50240"/>
    </source>
</evidence>
<evidence type="ECO:0000256" key="2">
    <source>
        <dbReference type="ARBA" id="ARBA00022670"/>
    </source>
</evidence>
<dbReference type="PROSITE" id="PS00135">
    <property type="entry name" value="TRYPSIN_SER"/>
    <property type="match status" value="1"/>
</dbReference>
<protein>
    <recommendedName>
        <fullName evidence="7">trypsin</fullName>
        <ecNumber evidence="7">3.4.21.4</ecNumber>
    </recommendedName>
</protein>
<comment type="subcellular location">
    <subcellularLocation>
        <location evidence="1">Secreted</location>
        <location evidence="1">Extracellular space</location>
    </subcellularLocation>
</comment>